<proteinExistence type="predicted"/>
<evidence type="ECO:0008006" key="2">
    <source>
        <dbReference type="Google" id="ProtNLM"/>
    </source>
</evidence>
<name>A0A368PZS8_SETIT</name>
<reference evidence="1" key="1">
    <citation type="journal article" date="2012" name="Nat. Biotechnol.">
        <title>Reference genome sequence of the model plant Setaria.</title>
        <authorList>
            <person name="Bennetzen J.L."/>
            <person name="Schmutz J."/>
            <person name="Wang H."/>
            <person name="Percifield R."/>
            <person name="Hawkins J."/>
            <person name="Pontaroli A.C."/>
            <person name="Estep M."/>
            <person name="Feng L."/>
            <person name="Vaughn J.N."/>
            <person name="Grimwood J."/>
            <person name="Jenkins J."/>
            <person name="Barry K."/>
            <person name="Lindquist E."/>
            <person name="Hellsten U."/>
            <person name="Deshpande S."/>
            <person name="Wang X."/>
            <person name="Wu X."/>
            <person name="Mitros T."/>
            <person name="Triplett J."/>
            <person name="Yang X."/>
            <person name="Ye C.Y."/>
            <person name="Mauro-Herrera M."/>
            <person name="Wang L."/>
            <person name="Li P."/>
            <person name="Sharma M."/>
            <person name="Sharma R."/>
            <person name="Ronald P.C."/>
            <person name="Panaud O."/>
            <person name="Kellogg E.A."/>
            <person name="Brutnell T.P."/>
            <person name="Doust A.N."/>
            <person name="Tuskan G.A."/>
            <person name="Rokhsar D."/>
            <person name="Devos K.M."/>
        </authorList>
    </citation>
    <scope>NUCLEOTIDE SEQUENCE [LARGE SCALE GENOMIC DNA]</scope>
    <source>
        <strain evidence="1">Yugu1</strain>
    </source>
</reference>
<sequence>MRPRREALCRPCAARTRVSGYSRWTLLDPASGRPAVEGTRGVFHLASPFILCKQRDPEICGVGRVVLMSSQAAMVLNPNWPVDKVVDKDCCAVVELLKKVQCIGLRWEGGIAMAVLNPWMVLGPMLAPSVNTSLQLLLQLLAG</sequence>
<reference evidence="1" key="2">
    <citation type="submission" date="2015-07" db="EMBL/GenBank/DDBJ databases">
        <authorList>
            <person name="Noorani M."/>
        </authorList>
    </citation>
    <scope>NUCLEOTIDE SEQUENCE</scope>
    <source>
        <strain evidence="1">Yugu1</strain>
    </source>
</reference>
<protein>
    <recommendedName>
        <fullName evidence="2">NAD-dependent epimerase/dehydratase domain-containing protein</fullName>
    </recommendedName>
</protein>
<organism evidence="1">
    <name type="scientific">Setaria italica</name>
    <name type="common">Foxtail millet</name>
    <name type="synonym">Panicum italicum</name>
    <dbReference type="NCBI Taxonomy" id="4555"/>
    <lineage>
        <taxon>Eukaryota</taxon>
        <taxon>Viridiplantae</taxon>
        <taxon>Streptophyta</taxon>
        <taxon>Embryophyta</taxon>
        <taxon>Tracheophyta</taxon>
        <taxon>Spermatophyta</taxon>
        <taxon>Magnoliopsida</taxon>
        <taxon>Liliopsida</taxon>
        <taxon>Poales</taxon>
        <taxon>Poaceae</taxon>
        <taxon>PACMAD clade</taxon>
        <taxon>Panicoideae</taxon>
        <taxon>Panicodae</taxon>
        <taxon>Paniceae</taxon>
        <taxon>Cenchrinae</taxon>
        <taxon>Setaria</taxon>
    </lineage>
</organism>
<evidence type="ECO:0000313" key="1">
    <source>
        <dbReference type="EMBL" id="RCV11103.1"/>
    </source>
</evidence>
<dbReference type="EMBL" id="CM003529">
    <property type="protein sequence ID" value="RCV11103.1"/>
    <property type="molecule type" value="Genomic_DNA"/>
</dbReference>
<dbReference type="InterPro" id="IPR036291">
    <property type="entry name" value="NAD(P)-bd_dom_sf"/>
</dbReference>
<accession>A0A368PZS8</accession>
<dbReference type="AlphaFoldDB" id="A0A368PZS8"/>
<dbReference type="STRING" id="4555.A0A368PZS8"/>
<dbReference type="OrthoDB" id="2735536at2759"/>
<dbReference type="Gene3D" id="3.40.50.720">
    <property type="entry name" value="NAD(P)-binding Rossmann-like Domain"/>
    <property type="match status" value="1"/>
</dbReference>
<gene>
    <name evidence="1" type="ORF">SETIT_2G160700v2</name>
</gene>
<dbReference type="SUPFAM" id="SSF51735">
    <property type="entry name" value="NAD(P)-binding Rossmann-fold domains"/>
    <property type="match status" value="1"/>
</dbReference>